<reference evidence="3" key="1">
    <citation type="submission" date="2011-08" db="EMBL/GenBank/DDBJ databases">
        <authorList>
            <person name="Rombauts S."/>
        </authorList>
    </citation>
    <scope>NUCLEOTIDE SEQUENCE</scope>
    <source>
        <strain evidence="3">London</strain>
    </source>
</reference>
<accession>A0A158P544</accession>
<sequence>MLNHINLPSAMVIFIFISLLSMELTLAQLDVPKVFNQARKLFLSPDPTTRMKFAKCVYTECFEGVA</sequence>
<evidence type="ECO:0000313" key="3">
    <source>
        <dbReference type="Proteomes" id="UP000015104"/>
    </source>
</evidence>
<organism evidence="2 3">
    <name type="scientific">Tetranychus urticae</name>
    <name type="common">Two-spotted spider mite</name>
    <dbReference type="NCBI Taxonomy" id="32264"/>
    <lineage>
        <taxon>Eukaryota</taxon>
        <taxon>Metazoa</taxon>
        <taxon>Ecdysozoa</taxon>
        <taxon>Arthropoda</taxon>
        <taxon>Chelicerata</taxon>
        <taxon>Arachnida</taxon>
        <taxon>Acari</taxon>
        <taxon>Acariformes</taxon>
        <taxon>Trombidiformes</taxon>
        <taxon>Prostigmata</taxon>
        <taxon>Eleutherengona</taxon>
        <taxon>Raphignathae</taxon>
        <taxon>Tetranychoidea</taxon>
        <taxon>Tetranychidae</taxon>
        <taxon>Tetranychus</taxon>
    </lineage>
</organism>
<feature type="chain" id="PRO_5007630029" evidence="1">
    <location>
        <begin position="28"/>
        <end position="66"/>
    </location>
</feature>
<keyword evidence="3" id="KW-1185">Reference proteome</keyword>
<dbReference type="EMBL" id="CAEY01000175">
    <property type="status" value="NOT_ANNOTATED_CDS"/>
    <property type="molecule type" value="Genomic_DNA"/>
</dbReference>
<proteinExistence type="predicted"/>
<dbReference type="Proteomes" id="UP000015104">
    <property type="component" value="Unassembled WGS sequence"/>
</dbReference>
<evidence type="ECO:0000313" key="2">
    <source>
        <dbReference type="EnsemblMetazoa" id="tetur13g04986.1"/>
    </source>
</evidence>
<dbReference type="EnsemblMetazoa" id="tetur13g04986.1">
    <property type="protein sequence ID" value="tetur13g04986.1"/>
    <property type="gene ID" value="tetur13g04986"/>
</dbReference>
<dbReference type="AlphaFoldDB" id="A0A158P544"/>
<keyword evidence="1" id="KW-0732">Signal</keyword>
<feature type="signal peptide" evidence="1">
    <location>
        <begin position="1"/>
        <end position="27"/>
    </location>
</feature>
<protein>
    <submittedName>
        <fullName evidence="2">Uncharacterized protein</fullName>
    </submittedName>
</protein>
<evidence type="ECO:0000256" key="1">
    <source>
        <dbReference type="SAM" id="SignalP"/>
    </source>
</evidence>
<name>A0A158P544_TETUR</name>
<reference evidence="2" key="2">
    <citation type="submission" date="2016-04" db="UniProtKB">
        <authorList>
            <consortium name="EnsemblMetazoa"/>
        </authorList>
    </citation>
    <scope>IDENTIFICATION</scope>
</reference>